<organism evidence="2 3">
    <name type="scientific">Mycena pura</name>
    <dbReference type="NCBI Taxonomy" id="153505"/>
    <lineage>
        <taxon>Eukaryota</taxon>
        <taxon>Fungi</taxon>
        <taxon>Dikarya</taxon>
        <taxon>Basidiomycota</taxon>
        <taxon>Agaricomycotina</taxon>
        <taxon>Agaricomycetes</taxon>
        <taxon>Agaricomycetidae</taxon>
        <taxon>Agaricales</taxon>
        <taxon>Marasmiineae</taxon>
        <taxon>Mycenaceae</taxon>
        <taxon>Mycena</taxon>
    </lineage>
</organism>
<feature type="region of interest" description="Disordered" evidence="1">
    <location>
        <begin position="198"/>
        <end position="224"/>
    </location>
</feature>
<dbReference type="AlphaFoldDB" id="A0AAD6Y6I6"/>
<accession>A0AAD6Y6I6</accession>
<proteinExistence type="predicted"/>
<comment type="caution">
    <text evidence="2">The sequence shown here is derived from an EMBL/GenBank/DDBJ whole genome shotgun (WGS) entry which is preliminary data.</text>
</comment>
<feature type="compositionally biased region" description="Basic and acidic residues" evidence="1">
    <location>
        <begin position="1"/>
        <end position="19"/>
    </location>
</feature>
<dbReference type="Proteomes" id="UP001219525">
    <property type="component" value="Unassembled WGS sequence"/>
</dbReference>
<evidence type="ECO:0000256" key="1">
    <source>
        <dbReference type="SAM" id="MobiDB-lite"/>
    </source>
</evidence>
<feature type="region of interest" description="Disordered" evidence="1">
    <location>
        <begin position="1"/>
        <end position="29"/>
    </location>
</feature>
<gene>
    <name evidence="2" type="ORF">GGX14DRAFT_672809</name>
</gene>
<keyword evidence="3" id="KW-1185">Reference proteome</keyword>
<evidence type="ECO:0000313" key="2">
    <source>
        <dbReference type="EMBL" id="KAJ7196523.1"/>
    </source>
</evidence>
<reference evidence="2" key="1">
    <citation type="submission" date="2023-03" db="EMBL/GenBank/DDBJ databases">
        <title>Massive genome expansion in bonnet fungi (Mycena s.s.) driven by repeated elements and novel gene families across ecological guilds.</title>
        <authorList>
            <consortium name="Lawrence Berkeley National Laboratory"/>
            <person name="Harder C.B."/>
            <person name="Miyauchi S."/>
            <person name="Viragh M."/>
            <person name="Kuo A."/>
            <person name="Thoen E."/>
            <person name="Andreopoulos B."/>
            <person name="Lu D."/>
            <person name="Skrede I."/>
            <person name="Drula E."/>
            <person name="Henrissat B."/>
            <person name="Morin E."/>
            <person name="Kohler A."/>
            <person name="Barry K."/>
            <person name="LaButti K."/>
            <person name="Morin E."/>
            <person name="Salamov A."/>
            <person name="Lipzen A."/>
            <person name="Mereny Z."/>
            <person name="Hegedus B."/>
            <person name="Baldrian P."/>
            <person name="Stursova M."/>
            <person name="Weitz H."/>
            <person name="Taylor A."/>
            <person name="Grigoriev I.V."/>
            <person name="Nagy L.G."/>
            <person name="Martin F."/>
            <person name="Kauserud H."/>
        </authorList>
    </citation>
    <scope>NUCLEOTIDE SEQUENCE</scope>
    <source>
        <strain evidence="2">9144</strain>
    </source>
</reference>
<name>A0AAD6Y6I6_9AGAR</name>
<protein>
    <submittedName>
        <fullName evidence="2">Uncharacterized protein</fullName>
    </submittedName>
</protein>
<dbReference type="EMBL" id="JARJCW010000083">
    <property type="protein sequence ID" value="KAJ7196523.1"/>
    <property type="molecule type" value="Genomic_DNA"/>
</dbReference>
<sequence length="224" mass="24568">MADAKGKGKAPEEPQRPIEDEQNPQSIRITNHGKIKTWVAFALDFFEKHESIPIVLHTLPAIPKSTPDAETSAGAEPARPSANPPSFSQTASTVPRLITVVEIIKREYIKKLDLERSSALIGLHQYNEVGTLEELGLSTAAGDAQTVQDPDIVRSCEIAAALQGSTHLKTKQTPYMKITLSRVELPHSTRTTYQAPLRRKLSKSAVSRAKRRAKKQAADGMEVD</sequence>
<evidence type="ECO:0000313" key="3">
    <source>
        <dbReference type="Proteomes" id="UP001219525"/>
    </source>
</evidence>
<feature type="region of interest" description="Disordered" evidence="1">
    <location>
        <begin position="63"/>
        <end position="90"/>
    </location>
</feature>
<feature type="compositionally biased region" description="Basic residues" evidence="1">
    <location>
        <begin position="198"/>
        <end position="215"/>
    </location>
</feature>